<dbReference type="EMBL" id="ML992677">
    <property type="protein sequence ID" value="KAF2211409.1"/>
    <property type="molecule type" value="Genomic_DNA"/>
</dbReference>
<reference evidence="1" key="1">
    <citation type="journal article" date="2020" name="Stud. Mycol.">
        <title>101 Dothideomycetes genomes: a test case for predicting lifestyles and emergence of pathogens.</title>
        <authorList>
            <person name="Haridas S."/>
            <person name="Albert R."/>
            <person name="Binder M."/>
            <person name="Bloem J."/>
            <person name="Labutti K."/>
            <person name="Salamov A."/>
            <person name="Andreopoulos B."/>
            <person name="Baker S."/>
            <person name="Barry K."/>
            <person name="Bills G."/>
            <person name="Bluhm B."/>
            <person name="Cannon C."/>
            <person name="Castanera R."/>
            <person name="Culley D."/>
            <person name="Daum C."/>
            <person name="Ezra D."/>
            <person name="Gonzalez J."/>
            <person name="Henrissat B."/>
            <person name="Kuo A."/>
            <person name="Liang C."/>
            <person name="Lipzen A."/>
            <person name="Lutzoni F."/>
            <person name="Magnuson J."/>
            <person name="Mondo S."/>
            <person name="Nolan M."/>
            <person name="Ohm R."/>
            <person name="Pangilinan J."/>
            <person name="Park H.-J."/>
            <person name="Ramirez L."/>
            <person name="Alfaro M."/>
            <person name="Sun H."/>
            <person name="Tritt A."/>
            <person name="Yoshinaga Y."/>
            <person name="Zwiers L.-H."/>
            <person name="Turgeon B."/>
            <person name="Goodwin S."/>
            <person name="Spatafora J."/>
            <person name="Crous P."/>
            <person name="Grigoriev I."/>
        </authorList>
    </citation>
    <scope>NUCLEOTIDE SEQUENCE</scope>
    <source>
        <strain evidence="1">SCOH1-5</strain>
    </source>
</reference>
<accession>A0A6A6FD41</accession>
<keyword evidence="2" id="KW-1185">Reference proteome</keyword>
<sequence>MCGQIVEVLGRALAGIGERTPRQAGKPLMSARNCQWSRATYCKRPRGCAADGYRSRRRDMAGNDY</sequence>
<evidence type="ECO:0000313" key="2">
    <source>
        <dbReference type="Proteomes" id="UP000799539"/>
    </source>
</evidence>
<gene>
    <name evidence="1" type="ORF">CERZMDRAFT_91001</name>
</gene>
<name>A0A6A6FD41_9PEZI</name>
<proteinExistence type="predicted"/>
<protein>
    <submittedName>
        <fullName evidence="1">Uncharacterized protein</fullName>
    </submittedName>
</protein>
<dbReference type="AlphaFoldDB" id="A0A6A6FD41"/>
<dbReference type="Proteomes" id="UP000799539">
    <property type="component" value="Unassembled WGS sequence"/>
</dbReference>
<evidence type="ECO:0000313" key="1">
    <source>
        <dbReference type="EMBL" id="KAF2211409.1"/>
    </source>
</evidence>
<organism evidence="1 2">
    <name type="scientific">Cercospora zeae-maydis SCOH1-5</name>
    <dbReference type="NCBI Taxonomy" id="717836"/>
    <lineage>
        <taxon>Eukaryota</taxon>
        <taxon>Fungi</taxon>
        <taxon>Dikarya</taxon>
        <taxon>Ascomycota</taxon>
        <taxon>Pezizomycotina</taxon>
        <taxon>Dothideomycetes</taxon>
        <taxon>Dothideomycetidae</taxon>
        <taxon>Mycosphaerellales</taxon>
        <taxon>Mycosphaerellaceae</taxon>
        <taxon>Cercospora</taxon>
    </lineage>
</organism>